<dbReference type="KEGG" id="pmaw:MACH26_39940"/>
<name>A0AA48HZ26_9ALTE</name>
<dbReference type="Pfam" id="PF07995">
    <property type="entry name" value="GSDH"/>
    <property type="match status" value="1"/>
</dbReference>
<feature type="chain" id="PRO_5041249381" description="Glucose/Sorbosone dehydrogenase domain-containing protein" evidence="1">
    <location>
        <begin position="23"/>
        <end position="376"/>
    </location>
</feature>
<keyword evidence="1" id="KW-0732">Signal</keyword>
<dbReference type="PANTHER" id="PTHR19328">
    <property type="entry name" value="HEDGEHOG-INTERACTING PROTEIN"/>
    <property type="match status" value="1"/>
</dbReference>
<sequence length="376" mass="42028">MSKTIKALLAGVMLATTTISNAQEANIPLAPESEQYQLELITKGVAIPWGMVWLNDKELLVSNRAGDLRLIRDGKLLDEPVKGVPEVHAKNQGGLLDLEIDPDYANNGWIYLSYSGYEGEGQGNNTSIMRARLKDMALVDKELLFHGYPKTERVHHYGSRIEFDNEGYLFFTIGDRGQRDVHPQRLDHDPGKVHRIHSDGAIPESNPFVKTDNARPTIYSYGHRNPQGMALHPVTGDIWTHEHGPRGGDEINIIKAGNNYGWPVITYGINYNGTTITEQTTKEGMEQPIWRWTPSIAPSAMQFITGDKYPHWQGHLLVGSLKFAHLVLVELDGNEVKGHSKWFEGIGRLRSMAVHPNGDLYLGTDGNGIYKVSYQP</sequence>
<dbReference type="PANTHER" id="PTHR19328:SF75">
    <property type="entry name" value="ALDOSE SUGAR DEHYDROGENASE YLII"/>
    <property type="match status" value="1"/>
</dbReference>
<dbReference type="Proteomes" id="UP001333710">
    <property type="component" value="Chromosome"/>
</dbReference>
<dbReference type="Gene3D" id="2.120.10.30">
    <property type="entry name" value="TolB, C-terminal domain"/>
    <property type="match status" value="1"/>
</dbReference>
<feature type="signal peptide" evidence="1">
    <location>
        <begin position="1"/>
        <end position="22"/>
    </location>
</feature>
<gene>
    <name evidence="3" type="ORF">MACH26_39940</name>
</gene>
<evidence type="ECO:0000259" key="2">
    <source>
        <dbReference type="Pfam" id="PF07995"/>
    </source>
</evidence>
<evidence type="ECO:0000313" key="3">
    <source>
        <dbReference type="EMBL" id="BDX08473.1"/>
    </source>
</evidence>
<evidence type="ECO:0000313" key="4">
    <source>
        <dbReference type="Proteomes" id="UP001333710"/>
    </source>
</evidence>
<dbReference type="EMBL" id="AP027272">
    <property type="protein sequence ID" value="BDX08473.1"/>
    <property type="molecule type" value="Genomic_DNA"/>
</dbReference>
<proteinExistence type="predicted"/>
<evidence type="ECO:0000256" key="1">
    <source>
        <dbReference type="SAM" id="SignalP"/>
    </source>
</evidence>
<keyword evidence="4" id="KW-1185">Reference proteome</keyword>
<dbReference type="InterPro" id="IPR011041">
    <property type="entry name" value="Quinoprot_gluc/sorb_DH_b-prop"/>
</dbReference>
<reference evidence="3" key="1">
    <citation type="submission" date="2023-01" db="EMBL/GenBank/DDBJ databases">
        <title>Complete genome sequence of Planctobacterium marinum strain Dej080120_11.</title>
        <authorList>
            <person name="Ueki S."/>
            <person name="Maruyama F."/>
        </authorList>
    </citation>
    <scope>NUCLEOTIDE SEQUENCE</scope>
    <source>
        <strain evidence="3">Dej080120_11</strain>
    </source>
</reference>
<accession>A0AA48HZ26</accession>
<organism evidence="3 4">
    <name type="scientific">Planctobacterium marinum</name>
    <dbReference type="NCBI Taxonomy" id="1631968"/>
    <lineage>
        <taxon>Bacteria</taxon>
        <taxon>Pseudomonadati</taxon>
        <taxon>Pseudomonadota</taxon>
        <taxon>Gammaproteobacteria</taxon>
        <taxon>Alteromonadales</taxon>
        <taxon>Alteromonadaceae</taxon>
        <taxon>Planctobacterium</taxon>
    </lineage>
</organism>
<feature type="domain" description="Glucose/Sorbosone dehydrogenase" evidence="2">
    <location>
        <begin position="47"/>
        <end position="367"/>
    </location>
</feature>
<dbReference type="SUPFAM" id="SSF50952">
    <property type="entry name" value="Soluble quinoprotein glucose dehydrogenase"/>
    <property type="match status" value="1"/>
</dbReference>
<dbReference type="RefSeq" id="WP_338294541.1">
    <property type="nucleotide sequence ID" value="NZ_AP027272.1"/>
</dbReference>
<dbReference type="InterPro" id="IPR012938">
    <property type="entry name" value="Glc/Sorbosone_DH"/>
</dbReference>
<dbReference type="AlphaFoldDB" id="A0AA48HZ26"/>
<protein>
    <recommendedName>
        <fullName evidence="2">Glucose/Sorbosone dehydrogenase domain-containing protein</fullName>
    </recommendedName>
</protein>
<dbReference type="InterPro" id="IPR011042">
    <property type="entry name" value="6-blade_b-propeller_TolB-like"/>
</dbReference>